<comment type="caution">
    <text evidence="2">The sequence shown here is derived from an EMBL/GenBank/DDBJ whole genome shotgun (WGS) entry which is preliminary data.</text>
</comment>
<dbReference type="InterPro" id="IPR025139">
    <property type="entry name" value="DUF4062"/>
</dbReference>
<dbReference type="AlphaFoldDB" id="A0A919TCN8"/>
<gene>
    <name evidence="2" type="ORF">Ato02nite_034690</name>
</gene>
<sequence length="961" mass="106016">MSRRVFVSSASGAVAPYRKAAVDVCHRLGLTPVFMEEFDPQRPAPADVCRDLVAGCDVFLLVLAHRYGSRPPGEARSYTELEYEWAVERPDLPVLVFVVDPAFPWSPLDVDSGPDAEALARFIGRVTTGHVVKAFDTVESFREDVLLALRGHESAEPETGGRPLPPPPAFHAFPPYVGSAPFTGREADLTALDAWGTSADPMLVVEAIGGTGKSALTWEWAVHRAPDTIDGLAGRLWWSFYDRSPSLTWFLREVLAYTTGRTPHSIRKLSRTDLAAQVLAALRSRPFLLVLDGFERLLNAYHEVDPSKIRDDEIEPAKRSMIDPLAEDVLRELTAAGPSKVLISTRLMPDAVIGRFGRQVTGVQHLRLPGLTDDDVVSLLDRLGVGGNRSAITGFFGRLDNHPLLAGIVAGMVRDYRPQPGDFGRWLADPAAGGRLALVELDLTQRRTHILAAATSGLSWSSQRLLSWISVLSGTVEWAAVEAINPLRPPPPEPLADAEETERRATRWRSSEVVTRATTQLDRALRDLEERGLLWWDRGSNTYDMHPVIRSYVYDQLEAGDRVRANQAVRDYFQALPPEDTERATGVEDLRQTITIFRALVGAGLVANADELWARSLADILLVQLGAYSTATELLTPIASTGRTATRAALAVAYHLQGRHDEAIAQEGDLLADLLRAGIFGHARTSLARLTTVYRSNGQLAHAAEMLSLWAKMVTATGDKPAHDANLALARAEFGLLTGDTEQAGRGLAEAEQLRVQPNSPWHHGNLLLHRLELEFRETGRLPSIRLDRAESRLTSARHRIRLTALRLDSLLAEAEFDAAVPVAEFHERLSRNAGVDTAPAMLAYLLARTGRTDDAASAVEAVLHRLPRLRSNARPHRWLAEALFVLDRREQAIHHAGLAYRQAWADGPPYTFHWDLQAAGELLTRLGEDPPELARRARPAVPMRDEIVAFIEARQLLTFD</sequence>
<name>A0A919TCN8_9ACTN</name>
<dbReference type="SUPFAM" id="SSF48452">
    <property type="entry name" value="TPR-like"/>
    <property type="match status" value="1"/>
</dbReference>
<dbReference type="SUPFAM" id="SSF52540">
    <property type="entry name" value="P-loop containing nucleoside triphosphate hydrolases"/>
    <property type="match status" value="1"/>
</dbReference>
<dbReference type="Gene3D" id="1.25.40.10">
    <property type="entry name" value="Tetratricopeptide repeat domain"/>
    <property type="match status" value="1"/>
</dbReference>
<protein>
    <recommendedName>
        <fullName evidence="1">DUF4062 domain-containing protein</fullName>
    </recommendedName>
</protein>
<dbReference type="EMBL" id="BOQN01000049">
    <property type="protein sequence ID" value="GIM91676.1"/>
    <property type="molecule type" value="Genomic_DNA"/>
</dbReference>
<dbReference type="Gene3D" id="3.40.50.300">
    <property type="entry name" value="P-loop containing nucleotide triphosphate hydrolases"/>
    <property type="match status" value="1"/>
</dbReference>
<feature type="domain" description="DUF4062" evidence="1">
    <location>
        <begin position="4"/>
        <end position="86"/>
    </location>
</feature>
<dbReference type="RefSeq" id="WP_213007568.1">
    <property type="nucleotide sequence ID" value="NZ_BOQN01000049.1"/>
</dbReference>
<evidence type="ECO:0000259" key="1">
    <source>
        <dbReference type="Pfam" id="PF13271"/>
    </source>
</evidence>
<dbReference type="Proteomes" id="UP000677082">
    <property type="component" value="Unassembled WGS sequence"/>
</dbReference>
<proteinExistence type="predicted"/>
<organism evidence="2 3">
    <name type="scientific">Paractinoplanes toevensis</name>
    <dbReference type="NCBI Taxonomy" id="571911"/>
    <lineage>
        <taxon>Bacteria</taxon>
        <taxon>Bacillati</taxon>
        <taxon>Actinomycetota</taxon>
        <taxon>Actinomycetes</taxon>
        <taxon>Micromonosporales</taxon>
        <taxon>Micromonosporaceae</taxon>
        <taxon>Paractinoplanes</taxon>
    </lineage>
</organism>
<dbReference type="InterPro" id="IPR011990">
    <property type="entry name" value="TPR-like_helical_dom_sf"/>
</dbReference>
<dbReference type="InterPro" id="IPR027417">
    <property type="entry name" value="P-loop_NTPase"/>
</dbReference>
<accession>A0A919TCN8</accession>
<reference evidence="2 3" key="1">
    <citation type="submission" date="2021-03" db="EMBL/GenBank/DDBJ databases">
        <title>Whole genome shotgun sequence of Actinoplanes toevensis NBRC 105298.</title>
        <authorList>
            <person name="Komaki H."/>
            <person name="Tamura T."/>
        </authorList>
    </citation>
    <scope>NUCLEOTIDE SEQUENCE [LARGE SCALE GENOMIC DNA]</scope>
    <source>
        <strain evidence="2 3">NBRC 105298</strain>
    </source>
</reference>
<keyword evidence="3" id="KW-1185">Reference proteome</keyword>
<dbReference type="Pfam" id="PF13271">
    <property type="entry name" value="DUF4062"/>
    <property type="match status" value="1"/>
</dbReference>
<evidence type="ECO:0000313" key="2">
    <source>
        <dbReference type="EMBL" id="GIM91676.1"/>
    </source>
</evidence>
<evidence type="ECO:0000313" key="3">
    <source>
        <dbReference type="Proteomes" id="UP000677082"/>
    </source>
</evidence>